<dbReference type="WBParaSite" id="Hba_00631">
    <property type="protein sequence ID" value="Hba_00631"/>
    <property type="gene ID" value="Hba_00631"/>
</dbReference>
<accession>A0A1I7W7K9</accession>
<name>A0A1I7W7K9_HETBA</name>
<reference evidence="2" key="1">
    <citation type="submission" date="2016-11" db="UniProtKB">
        <authorList>
            <consortium name="WormBaseParasite"/>
        </authorList>
    </citation>
    <scope>IDENTIFICATION</scope>
</reference>
<dbReference type="AlphaFoldDB" id="A0A1I7W7K9"/>
<organism evidence="1 2">
    <name type="scientific">Heterorhabditis bacteriophora</name>
    <name type="common">Entomopathogenic nematode worm</name>
    <dbReference type="NCBI Taxonomy" id="37862"/>
    <lineage>
        <taxon>Eukaryota</taxon>
        <taxon>Metazoa</taxon>
        <taxon>Ecdysozoa</taxon>
        <taxon>Nematoda</taxon>
        <taxon>Chromadorea</taxon>
        <taxon>Rhabditida</taxon>
        <taxon>Rhabditina</taxon>
        <taxon>Rhabditomorpha</taxon>
        <taxon>Strongyloidea</taxon>
        <taxon>Heterorhabditidae</taxon>
        <taxon>Heterorhabditis</taxon>
    </lineage>
</organism>
<evidence type="ECO:0000313" key="2">
    <source>
        <dbReference type="WBParaSite" id="Hba_00631"/>
    </source>
</evidence>
<protein>
    <submittedName>
        <fullName evidence="2">Uncharacterized protein</fullName>
    </submittedName>
</protein>
<keyword evidence="1" id="KW-1185">Reference proteome</keyword>
<dbReference type="Proteomes" id="UP000095283">
    <property type="component" value="Unplaced"/>
</dbReference>
<evidence type="ECO:0000313" key="1">
    <source>
        <dbReference type="Proteomes" id="UP000095283"/>
    </source>
</evidence>
<sequence>MSEPSGAFITLDISCSYTKSSRLCYFTEKLERKE</sequence>
<proteinExistence type="predicted"/>